<gene>
    <name evidence="2" type="ORF">AB0I48_25790</name>
</gene>
<dbReference type="NCBIfam" id="TIGR03083">
    <property type="entry name" value="maleylpyruvate isomerase family mycothiol-dependent enzyme"/>
    <property type="match status" value="1"/>
</dbReference>
<evidence type="ECO:0000313" key="2">
    <source>
        <dbReference type="EMBL" id="MEV0710984.1"/>
    </source>
</evidence>
<name>A0ABV3FZX5_9NOCA</name>
<dbReference type="InterPro" id="IPR017519">
    <property type="entry name" value="CHP03085"/>
</dbReference>
<dbReference type="Pfam" id="PF11716">
    <property type="entry name" value="MDMPI_N"/>
    <property type="match status" value="1"/>
</dbReference>
<organism evidence="2 3">
    <name type="scientific">Nocardia aurea</name>
    <dbReference type="NCBI Taxonomy" id="2144174"/>
    <lineage>
        <taxon>Bacteria</taxon>
        <taxon>Bacillati</taxon>
        <taxon>Actinomycetota</taxon>
        <taxon>Actinomycetes</taxon>
        <taxon>Mycobacteriales</taxon>
        <taxon>Nocardiaceae</taxon>
        <taxon>Nocardia</taxon>
    </lineage>
</organism>
<dbReference type="RefSeq" id="WP_355090257.1">
    <property type="nucleotide sequence ID" value="NZ_JBEXKW010000093.1"/>
</dbReference>
<protein>
    <submittedName>
        <fullName evidence="2">TIGR03085 family metal-binding protein</fullName>
    </submittedName>
</protein>
<dbReference type="NCBIfam" id="TIGR03085">
    <property type="entry name" value="TIGR03085 family metal-binding protein"/>
    <property type="match status" value="1"/>
</dbReference>
<proteinExistence type="predicted"/>
<evidence type="ECO:0000259" key="1">
    <source>
        <dbReference type="Pfam" id="PF11716"/>
    </source>
</evidence>
<dbReference type="InterPro" id="IPR017517">
    <property type="entry name" value="Maleyloyr_isom"/>
</dbReference>
<dbReference type="SUPFAM" id="SSF109854">
    <property type="entry name" value="DinB/YfiT-like putative metalloenzymes"/>
    <property type="match status" value="1"/>
</dbReference>
<evidence type="ECO:0000313" key="3">
    <source>
        <dbReference type="Proteomes" id="UP001551695"/>
    </source>
</evidence>
<reference evidence="2 3" key="1">
    <citation type="submission" date="2024-06" db="EMBL/GenBank/DDBJ databases">
        <title>The Natural Products Discovery Center: Release of the First 8490 Sequenced Strains for Exploring Actinobacteria Biosynthetic Diversity.</title>
        <authorList>
            <person name="Kalkreuter E."/>
            <person name="Kautsar S.A."/>
            <person name="Yang D."/>
            <person name="Bader C.D."/>
            <person name="Teijaro C.N."/>
            <person name="Fluegel L."/>
            <person name="Davis C.M."/>
            <person name="Simpson J.R."/>
            <person name="Lauterbach L."/>
            <person name="Steele A.D."/>
            <person name="Gui C."/>
            <person name="Meng S."/>
            <person name="Li G."/>
            <person name="Viehrig K."/>
            <person name="Ye F."/>
            <person name="Su P."/>
            <person name="Kiefer A.F."/>
            <person name="Nichols A."/>
            <person name="Cepeda A.J."/>
            <person name="Yan W."/>
            <person name="Fan B."/>
            <person name="Jiang Y."/>
            <person name="Adhikari A."/>
            <person name="Zheng C.-J."/>
            <person name="Schuster L."/>
            <person name="Cowan T.M."/>
            <person name="Smanski M.J."/>
            <person name="Chevrette M.G."/>
            <person name="De Carvalho L.P.S."/>
            <person name="Shen B."/>
        </authorList>
    </citation>
    <scope>NUCLEOTIDE SEQUENCE [LARGE SCALE GENOMIC DNA]</scope>
    <source>
        <strain evidence="2 3">NPDC050403</strain>
    </source>
</reference>
<sequence length="207" mass="22902">MNMAQRERRDLVETMSAVGPDAPTLCGTWTVRDLAAHLIVRERRPDASLGIMLKPFAGHLESVQNKAAAKPFDDLLELVRTGPPLWSPLKPIDAVANLGEMFVHHEDVRRAAPGWEPRRLSADDETALWNMVRRMGRAAYRKSPVAVALETPDGRQARVKKAQGPVVTLVGAPSELVLHAFGRDQVRIETRGEPDAVRAVLELDRSI</sequence>
<dbReference type="InterPro" id="IPR024344">
    <property type="entry name" value="MDMPI_metal-binding"/>
</dbReference>
<keyword evidence="3" id="KW-1185">Reference proteome</keyword>
<dbReference type="InterPro" id="IPR034660">
    <property type="entry name" value="DinB/YfiT-like"/>
</dbReference>
<feature type="domain" description="Mycothiol-dependent maleylpyruvate isomerase metal-binding" evidence="1">
    <location>
        <begin position="6"/>
        <end position="44"/>
    </location>
</feature>
<accession>A0ABV3FZX5</accession>
<dbReference type="EMBL" id="JBFAKC010000013">
    <property type="protein sequence ID" value="MEV0710984.1"/>
    <property type="molecule type" value="Genomic_DNA"/>
</dbReference>
<comment type="caution">
    <text evidence="2">The sequence shown here is derived from an EMBL/GenBank/DDBJ whole genome shotgun (WGS) entry which is preliminary data.</text>
</comment>
<dbReference type="Proteomes" id="UP001551695">
    <property type="component" value="Unassembled WGS sequence"/>
</dbReference>